<gene>
    <name evidence="4" type="ordered locus">Nther_2064</name>
</gene>
<dbReference type="InterPro" id="IPR011330">
    <property type="entry name" value="Glyco_hydro/deAcase_b/a-brl"/>
</dbReference>
<dbReference type="PROSITE" id="PS51677">
    <property type="entry name" value="NODB"/>
    <property type="match status" value="1"/>
</dbReference>
<dbReference type="STRING" id="457570.Nther_2064"/>
<evidence type="ECO:0000313" key="5">
    <source>
        <dbReference type="Proteomes" id="UP000001683"/>
    </source>
</evidence>
<reference evidence="4 5" key="1">
    <citation type="submission" date="2008-04" db="EMBL/GenBank/DDBJ databases">
        <title>Complete sequence of chromosome of Natranaerobius thermophilus JW/NM-WN-LF.</title>
        <authorList>
            <consortium name="US DOE Joint Genome Institute"/>
            <person name="Copeland A."/>
            <person name="Lucas S."/>
            <person name="Lapidus A."/>
            <person name="Glavina del Rio T."/>
            <person name="Dalin E."/>
            <person name="Tice H."/>
            <person name="Bruce D."/>
            <person name="Goodwin L."/>
            <person name="Pitluck S."/>
            <person name="Chertkov O."/>
            <person name="Brettin T."/>
            <person name="Detter J.C."/>
            <person name="Han C."/>
            <person name="Kuske C.R."/>
            <person name="Schmutz J."/>
            <person name="Larimer F."/>
            <person name="Land M."/>
            <person name="Hauser L."/>
            <person name="Kyrpides N."/>
            <person name="Lykidis A."/>
            <person name="Mesbah N.M."/>
            <person name="Wiegel J."/>
        </authorList>
    </citation>
    <scope>NUCLEOTIDE SEQUENCE [LARGE SCALE GENOMIC DNA]</scope>
    <source>
        <strain evidence="5">ATCC BAA-1301 / DSM 18059 / JW/NM-WN-LF</strain>
    </source>
</reference>
<dbReference type="Gene3D" id="3.10.350.10">
    <property type="entry name" value="LysM domain"/>
    <property type="match status" value="2"/>
</dbReference>
<dbReference type="EMBL" id="CP001034">
    <property type="protein sequence ID" value="ACB85631.1"/>
    <property type="molecule type" value="Genomic_DNA"/>
</dbReference>
<feature type="coiled-coil region" evidence="1">
    <location>
        <begin position="21"/>
        <end position="48"/>
    </location>
</feature>
<keyword evidence="1" id="KW-0175">Coiled coil</keyword>
<dbReference type="HOGENOM" id="CLU_766467_0_0_9"/>
<dbReference type="CDD" id="cd10917">
    <property type="entry name" value="CE4_NodB_like_6s_7s"/>
    <property type="match status" value="1"/>
</dbReference>
<sequence length="368" mass="42275">MKGHNLILLVIIALLLLPTTIFAEETQLEVQEKEIEEAEEEYLQVYRVESGDNLYSLASEFETSIDELISLNPIEKPDHLLEGQVMVVPGRVTEEYTIESGDTLSQIAEDYEVDMDMLAEYNNLKDEDILISGQTLEIPLTHPSYEMNDGYSNWYPQNNWENLYNFGEEADKQIALTFDDGPDDYYTDEVLDILDEYQIPSTFYFVGNQIENYPEVVERTDSEGHEIGNHSWDHSNFLDLESEEIEEQVLKTEEAIKEITGNRTATFRPPYGALDTQGIAQLAEMDYNVINWSVDSWDWLDKHPDLFHINVLPNVDSGSIILMHSYSSGEDDNRDHLLEALPELIETLKSQGYEFVTVSELLNVNSYK</sequence>
<feature type="domain" description="LysM" evidence="3">
    <location>
        <begin position="44"/>
        <end position="88"/>
    </location>
</feature>
<reference evidence="4 5" key="2">
    <citation type="journal article" date="2011" name="J. Bacteriol.">
        <title>Complete genome sequence of the anaerobic, halophilic alkalithermophile Natranaerobius thermophilus JW/NM-WN-LF.</title>
        <authorList>
            <person name="Zhao B."/>
            <person name="Mesbah N.M."/>
            <person name="Dalin E."/>
            <person name="Goodwin L."/>
            <person name="Nolan M."/>
            <person name="Pitluck S."/>
            <person name="Chertkov O."/>
            <person name="Brettin T.S."/>
            <person name="Han J."/>
            <person name="Larimer F.W."/>
            <person name="Land M.L."/>
            <person name="Hauser L."/>
            <person name="Kyrpides N."/>
            <person name="Wiegel J."/>
        </authorList>
    </citation>
    <scope>NUCLEOTIDE SEQUENCE [LARGE SCALE GENOMIC DNA]</scope>
    <source>
        <strain evidence="5">ATCC BAA-1301 / DSM 18059 / JW/NM-WN-LF</strain>
    </source>
</reference>
<dbReference type="GO" id="GO:0005975">
    <property type="term" value="P:carbohydrate metabolic process"/>
    <property type="evidence" value="ECO:0007669"/>
    <property type="project" value="InterPro"/>
</dbReference>
<dbReference type="CDD" id="cd00118">
    <property type="entry name" value="LysM"/>
    <property type="match status" value="2"/>
</dbReference>
<evidence type="ECO:0000259" key="3">
    <source>
        <dbReference type="PROSITE" id="PS51782"/>
    </source>
</evidence>
<dbReference type="RefSeq" id="WP_012448488.1">
    <property type="nucleotide sequence ID" value="NC_010718.1"/>
</dbReference>
<feature type="domain" description="NodB homology" evidence="2">
    <location>
        <begin position="172"/>
        <end position="356"/>
    </location>
</feature>
<dbReference type="PROSITE" id="PS51782">
    <property type="entry name" value="LYSM"/>
    <property type="match status" value="2"/>
</dbReference>
<dbReference type="SUPFAM" id="SSF88713">
    <property type="entry name" value="Glycoside hydrolase/deacetylase"/>
    <property type="match status" value="1"/>
</dbReference>
<dbReference type="AlphaFoldDB" id="B2A740"/>
<dbReference type="Proteomes" id="UP000001683">
    <property type="component" value="Chromosome"/>
</dbReference>
<dbReference type="InterPro" id="IPR002509">
    <property type="entry name" value="NODB_dom"/>
</dbReference>
<name>B2A740_NATTJ</name>
<dbReference type="Pfam" id="PF01476">
    <property type="entry name" value="LysM"/>
    <property type="match status" value="2"/>
</dbReference>
<evidence type="ECO:0000256" key="1">
    <source>
        <dbReference type="SAM" id="Coils"/>
    </source>
</evidence>
<protein>
    <submittedName>
        <fullName evidence="4">Polysaccharide deacetylase</fullName>
    </submittedName>
</protein>
<dbReference type="InterPro" id="IPR036779">
    <property type="entry name" value="LysM_dom_sf"/>
</dbReference>
<dbReference type="KEGG" id="nth:Nther_2064"/>
<organism evidence="4 5">
    <name type="scientific">Natranaerobius thermophilus (strain ATCC BAA-1301 / DSM 18059 / JW/NM-WN-LF)</name>
    <dbReference type="NCBI Taxonomy" id="457570"/>
    <lineage>
        <taxon>Bacteria</taxon>
        <taxon>Bacillati</taxon>
        <taxon>Bacillota</taxon>
        <taxon>Clostridia</taxon>
        <taxon>Natranaerobiales</taxon>
        <taxon>Natranaerobiaceae</taxon>
        <taxon>Natranaerobius</taxon>
    </lineage>
</organism>
<dbReference type="PANTHER" id="PTHR10587">
    <property type="entry name" value="GLYCOSYL TRANSFERASE-RELATED"/>
    <property type="match status" value="1"/>
</dbReference>
<evidence type="ECO:0000313" key="4">
    <source>
        <dbReference type="EMBL" id="ACB85631.1"/>
    </source>
</evidence>
<dbReference type="SUPFAM" id="SSF54106">
    <property type="entry name" value="LysM domain"/>
    <property type="match status" value="2"/>
</dbReference>
<dbReference type="Gene3D" id="3.20.20.370">
    <property type="entry name" value="Glycoside hydrolase/deacetylase"/>
    <property type="match status" value="1"/>
</dbReference>
<accession>B2A740</accession>
<keyword evidence="5" id="KW-1185">Reference proteome</keyword>
<dbReference type="SMART" id="SM00257">
    <property type="entry name" value="LysM"/>
    <property type="match status" value="2"/>
</dbReference>
<dbReference type="eggNOG" id="COG0726">
    <property type="taxonomic scope" value="Bacteria"/>
</dbReference>
<feature type="domain" description="LysM" evidence="3">
    <location>
        <begin position="94"/>
        <end position="138"/>
    </location>
</feature>
<dbReference type="Pfam" id="PF01522">
    <property type="entry name" value="Polysacc_deac_1"/>
    <property type="match status" value="1"/>
</dbReference>
<dbReference type="PANTHER" id="PTHR10587:SF125">
    <property type="entry name" value="POLYSACCHARIDE DEACETYLASE YHEN-RELATED"/>
    <property type="match status" value="1"/>
</dbReference>
<dbReference type="InParanoid" id="B2A740"/>
<dbReference type="OrthoDB" id="61520at2"/>
<dbReference type="eggNOG" id="COG1388">
    <property type="taxonomic scope" value="Bacteria"/>
</dbReference>
<dbReference type="InterPro" id="IPR018392">
    <property type="entry name" value="LysM"/>
</dbReference>
<proteinExistence type="predicted"/>
<dbReference type="GO" id="GO:0016810">
    <property type="term" value="F:hydrolase activity, acting on carbon-nitrogen (but not peptide) bonds"/>
    <property type="evidence" value="ECO:0007669"/>
    <property type="project" value="InterPro"/>
</dbReference>
<dbReference type="InterPro" id="IPR050248">
    <property type="entry name" value="Polysacc_deacetylase_ArnD"/>
</dbReference>
<evidence type="ECO:0000259" key="2">
    <source>
        <dbReference type="PROSITE" id="PS51677"/>
    </source>
</evidence>